<gene>
    <name evidence="1" type="ORF">EV384_2988</name>
</gene>
<dbReference type="Gene3D" id="3.30.420.40">
    <property type="match status" value="1"/>
</dbReference>
<sequence>MRVLGINAIFDDPVAARVVDGTVAAADEERFGRRRHGRRPVPCSEDRDAAYRLGARAREVTKERFGLDRFRAHRDRLMEEETCASR</sequence>
<dbReference type="RefSeq" id="WP_130333846.1">
    <property type="nucleotide sequence ID" value="NZ_SHLD01000001.1"/>
</dbReference>
<protein>
    <submittedName>
        <fullName evidence="1">Uncharacterized protein</fullName>
    </submittedName>
</protein>
<reference evidence="1 2" key="1">
    <citation type="submission" date="2019-02" db="EMBL/GenBank/DDBJ databases">
        <title>Sequencing the genomes of 1000 actinobacteria strains.</title>
        <authorList>
            <person name="Klenk H.-P."/>
        </authorList>
    </citation>
    <scope>NUCLEOTIDE SEQUENCE [LARGE SCALE GENOMIC DNA]</scope>
    <source>
        <strain evidence="1 2">DSM 45612</strain>
    </source>
</reference>
<comment type="caution">
    <text evidence="1">The sequence shown here is derived from an EMBL/GenBank/DDBJ whole genome shotgun (WGS) entry which is preliminary data.</text>
</comment>
<accession>A0A4Q8B9T3</accession>
<keyword evidence="2" id="KW-1185">Reference proteome</keyword>
<dbReference type="EMBL" id="SHLD01000001">
    <property type="protein sequence ID" value="RZU74517.1"/>
    <property type="molecule type" value="Genomic_DNA"/>
</dbReference>
<dbReference type="OrthoDB" id="9780777at2"/>
<evidence type="ECO:0000313" key="2">
    <source>
        <dbReference type="Proteomes" id="UP000294114"/>
    </source>
</evidence>
<proteinExistence type="predicted"/>
<evidence type="ECO:0000313" key="1">
    <source>
        <dbReference type="EMBL" id="RZU74517.1"/>
    </source>
</evidence>
<organism evidence="1 2">
    <name type="scientific">Micromonospora kangleipakensis</name>
    <dbReference type="NCBI Taxonomy" id="1077942"/>
    <lineage>
        <taxon>Bacteria</taxon>
        <taxon>Bacillati</taxon>
        <taxon>Actinomycetota</taxon>
        <taxon>Actinomycetes</taxon>
        <taxon>Micromonosporales</taxon>
        <taxon>Micromonosporaceae</taxon>
        <taxon>Micromonospora</taxon>
    </lineage>
</organism>
<name>A0A4Q8B9T3_9ACTN</name>
<dbReference type="AlphaFoldDB" id="A0A4Q8B9T3"/>
<dbReference type="Proteomes" id="UP000294114">
    <property type="component" value="Unassembled WGS sequence"/>
</dbReference>